<keyword evidence="2" id="KW-1185">Reference proteome</keyword>
<sequence length="149" mass="16769">MTKRPGGDLSAFRFRRLISMLRRRRLVLRIRIPQSPRLQPRGRYAPPLHHRLPCHCQPCLRQDPNPRCRRAVSTPLRFPQPRLPSGATHLALRPHQGLNAISEHQAQGSGVCTWLPTALSSNPSWHACLTASSILPRLFPGTLPSSMTV</sequence>
<evidence type="ECO:0000313" key="2">
    <source>
        <dbReference type="Proteomes" id="UP000823388"/>
    </source>
</evidence>
<accession>A0A8T0NX54</accession>
<comment type="caution">
    <text evidence="1">The sequence shown here is derived from an EMBL/GenBank/DDBJ whole genome shotgun (WGS) entry which is preliminary data.</text>
</comment>
<gene>
    <name evidence="1" type="ORF">PVAP13_9KG526600</name>
</gene>
<evidence type="ECO:0000313" key="1">
    <source>
        <dbReference type="EMBL" id="KAG2553358.1"/>
    </source>
</evidence>
<dbReference type="AlphaFoldDB" id="A0A8T0NX54"/>
<organism evidence="1 2">
    <name type="scientific">Panicum virgatum</name>
    <name type="common">Blackwell switchgrass</name>
    <dbReference type="NCBI Taxonomy" id="38727"/>
    <lineage>
        <taxon>Eukaryota</taxon>
        <taxon>Viridiplantae</taxon>
        <taxon>Streptophyta</taxon>
        <taxon>Embryophyta</taxon>
        <taxon>Tracheophyta</taxon>
        <taxon>Spermatophyta</taxon>
        <taxon>Magnoliopsida</taxon>
        <taxon>Liliopsida</taxon>
        <taxon>Poales</taxon>
        <taxon>Poaceae</taxon>
        <taxon>PACMAD clade</taxon>
        <taxon>Panicoideae</taxon>
        <taxon>Panicodae</taxon>
        <taxon>Paniceae</taxon>
        <taxon>Panicinae</taxon>
        <taxon>Panicum</taxon>
        <taxon>Panicum sect. Hiantes</taxon>
    </lineage>
</organism>
<dbReference type="Proteomes" id="UP000823388">
    <property type="component" value="Chromosome 9K"/>
</dbReference>
<protein>
    <submittedName>
        <fullName evidence="1">Uncharacterized protein</fullName>
    </submittedName>
</protein>
<reference evidence="1" key="1">
    <citation type="submission" date="2020-05" db="EMBL/GenBank/DDBJ databases">
        <title>WGS assembly of Panicum virgatum.</title>
        <authorList>
            <person name="Lovell J.T."/>
            <person name="Jenkins J."/>
            <person name="Shu S."/>
            <person name="Juenger T.E."/>
            <person name="Schmutz J."/>
        </authorList>
    </citation>
    <scope>NUCLEOTIDE SEQUENCE</scope>
    <source>
        <strain evidence="1">AP13</strain>
    </source>
</reference>
<proteinExistence type="predicted"/>
<name>A0A8T0NX54_PANVG</name>
<dbReference type="EMBL" id="CM029053">
    <property type="protein sequence ID" value="KAG2553358.1"/>
    <property type="molecule type" value="Genomic_DNA"/>
</dbReference>
<dbReference type="EMBL" id="CM029053">
    <property type="protein sequence ID" value="KAG2553359.1"/>
    <property type="molecule type" value="Genomic_DNA"/>
</dbReference>